<evidence type="ECO:0000256" key="7">
    <source>
        <dbReference type="ARBA" id="ARBA00030248"/>
    </source>
</evidence>
<keyword evidence="6" id="KW-0693">Viral RNA replication</keyword>
<dbReference type="GO" id="GO:0046872">
    <property type="term" value="F:metal ion binding"/>
    <property type="evidence" value="ECO:0007669"/>
    <property type="project" value="UniProtKB-KW"/>
</dbReference>
<dbReference type="InterPro" id="IPR043502">
    <property type="entry name" value="DNA/RNA_pol_sf"/>
</dbReference>
<feature type="binding site" evidence="9">
    <location>
        <position position="445"/>
    </location>
    <ligand>
        <name>Mg(2+)</name>
        <dbReference type="ChEBI" id="CHEBI:18420"/>
        <label>2</label>
    </ligand>
</feature>
<sequence length="634" mass="71793">MKSYLESCVVGVYGSLLKDFAYVHPSMDIELKRLSRFDSIVADRGLSFWTINMPDFCKFLERGLAEGRLPSDRPYLHGRVSKKDSRPSFLRGLWSLIFDEHGLLRSDASIDAIAALRQLYLFAKKLKLQCSEDRTNESIIGFKEVDQGLPPSHAGTWDDDVPFWVRRIGHPLWGVKSSDGNQLALQFGGESRVESIFTDRDWDTFRAMCASIVLSLGECDVFSMRPKHGPGAVADFTKVKYDMAHWPAKLAGVFPADWFASTDLVDRTSSVREFPSRVIPVPKTQKGPRIIASEPTSHQWCQGGIQRWFVEGINKSVLRDAIDLHDQEPSRKLALSASVDGSLATVDLSAASDRISTRLVEYMFQVNRPLLDALHATRTRWYVLPNGEHHVMRKFACMGSACTFPVQTVIFAMISIFALMKQSGDMSYNDSRLRKLAKHVRVFGDDIVLPSEAYDVLHRLLTELGLKVNPHKSFWSGYFRESCGMDAYRGQEVTPAYFLQPYNARNPESLISIVECSNNFHKKGMWNTADYLMKTVDAQVLKLLRVSNKDVSQPCLYSFVPGSPKRKLRWNDELQRVEVRQLVLQTKQELLEGSGNSALLQYFSEEPDPLLPYRSGQMLRPIGRITSGWEPAES</sequence>
<keyword evidence="2 11" id="KW-0696">RNA-directed RNA polymerase</keyword>
<feature type="binding site" evidence="9">
    <location>
        <position position="347"/>
    </location>
    <ligand>
        <name>Mg(2+)</name>
        <dbReference type="ChEBI" id="CHEBI:18420"/>
        <label>2</label>
    </ligand>
</feature>
<dbReference type="GO" id="GO:0039694">
    <property type="term" value="P:viral RNA genome replication"/>
    <property type="evidence" value="ECO:0007669"/>
    <property type="project" value="InterPro"/>
</dbReference>
<dbReference type="GeneID" id="80399643"/>
<keyword evidence="4" id="KW-0548">Nucleotidyltransferase</keyword>
<accession>A0A8S5L4U8</accession>
<feature type="domain" description="RdRp catalytic" evidence="10">
    <location>
        <begin position="332"/>
        <end position="477"/>
    </location>
</feature>
<keyword evidence="9" id="KW-0460">Magnesium</keyword>
<evidence type="ECO:0000313" key="12">
    <source>
        <dbReference type="Proteomes" id="UP000683018"/>
    </source>
</evidence>
<dbReference type="KEGG" id="vg:80399643"/>
<dbReference type="EMBL" id="BK014187">
    <property type="protein sequence ID" value="DAD52726.1"/>
    <property type="molecule type" value="Genomic_RNA"/>
</dbReference>
<organism evidence="11 12">
    <name type="scientific">ssRNA phage SRR7976310_17</name>
    <dbReference type="NCBI Taxonomy" id="2786679"/>
    <lineage>
        <taxon>Viruses</taxon>
        <taxon>Riboviria</taxon>
        <taxon>Orthornavirae</taxon>
        <taxon>Lenarviricota</taxon>
        <taxon>Leviviricetes</taxon>
        <taxon>Timlovirales</taxon>
        <taxon>Steitzviridae</taxon>
        <taxon>Ashcevirus</taxon>
        <taxon>Ashcevirus caenenecus</taxon>
    </lineage>
</organism>
<evidence type="ECO:0000256" key="6">
    <source>
        <dbReference type="ARBA" id="ARBA00022953"/>
    </source>
</evidence>
<dbReference type="RefSeq" id="YP_010770350.1">
    <property type="nucleotide sequence ID" value="NC_074241.1"/>
</dbReference>
<evidence type="ECO:0000256" key="9">
    <source>
        <dbReference type="PIRSR" id="PIRSR605093-1"/>
    </source>
</evidence>
<dbReference type="InterPro" id="IPR007096">
    <property type="entry name" value="RNA-dir_Rpol_cat_phage"/>
</dbReference>
<evidence type="ECO:0000256" key="4">
    <source>
        <dbReference type="ARBA" id="ARBA00022695"/>
    </source>
</evidence>
<dbReference type="PROSITE" id="PS50522">
    <property type="entry name" value="RDRP_PHAGE"/>
    <property type="match status" value="1"/>
</dbReference>
<comment type="catalytic activity">
    <reaction evidence="8">
        <text>RNA(n) + a ribonucleoside 5'-triphosphate = RNA(n+1) + diphosphate</text>
        <dbReference type="Rhea" id="RHEA:21248"/>
        <dbReference type="Rhea" id="RHEA-COMP:14527"/>
        <dbReference type="Rhea" id="RHEA-COMP:17342"/>
        <dbReference type="ChEBI" id="CHEBI:33019"/>
        <dbReference type="ChEBI" id="CHEBI:61557"/>
        <dbReference type="ChEBI" id="CHEBI:140395"/>
        <dbReference type="EC" id="2.7.7.48"/>
    </reaction>
</comment>
<reference evidence="11" key="1">
    <citation type="submission" date="2020-09" db="EMBL/GenBank/DDBJ databases">
        <title>Leviviricetes taxonomy.</title>
        <authorList>
            <person name="Stockdale S.R."/>
            <person name="Callanan J."/>
            <person name="Adriaenssens E.M."/>
            <person name="Kuhn J.H."/>
            <person name="Rumnieks J."/>
            <person name="Shkoporov A."/>
            <person name="Draper L.A."/>
            <person name="Ross P."/>
            <person name="Hill C."/>
        </authorList>
    </citation>
    <scope>NUCLEOTIDE SEQUENCE</scope>
</reference>
<evidence type="ECO:0000256" key="5">
    <source>
        <dbReference type="ARBA" id="ARBA00022741"/>
    </source>
</evidence>
<dbReference type="EC" id="2.7.7.48" evidence="1"/>
<evidence type="ECO:0000259" key="10">
    <source>
        <dbReference type="PROSITE" id="PS50522"/>
    </source>
</evidence>
<dbReference type="SUPFAM" id="SSF56672">
    <property type="entry name" value="DNA/RNA polymerases"/>
    <property type="match status" value="1"/>
</dbReference>
<proteinExistence type="predicted"/>
<dbReference type="GO" id="GO:0000166">
    <property type="term" value="F:nucleotide binding"/>
    <property type="evidence" value="ECO:0007669"/>
    <property type="project" value="UniProtKB-KW"/>
</dbReference>
<evidence type="ECO:0000313" key="11">
    <source>
        <dbReference type="EMBL" id="DAD52726.1"/>
    </source>
</evidence>
<evidence type="ECO:0000256" key="2">
    <source>
        <dbReference type="ARBA" id="ARBA00022484"/>
    </source>
</evidence>
<keyword evidence="5" id="KW-0547">Nucleotide-binding</keyword>
<keyword evidence="9" id="KW-0479">Metal-binding</keyword>
<feature type="binding site" evidence="9">
    <location>
        <position position="446"/>
    </location>
    <ligand>
        <name>Mg(2+)</name>
        <dbReference type="ChEBI" id="CHEBI:18420"/>
        <label>2</label>
    </ligand>
</feature>
<dbReference type="InterPro" id="IPR005093">
    <property type="entry name" value="RNArep_beta"/>
</dbReference>
<evidence type="ECO:0000256" key="3">
    <source>
        <dbReference type="ARBA" id="ARBA00022679"/>
    </source>
</evidence>
<keyword evidence="3" id="KW-0808">Transferase</keyword>
<evidence type="ECO:0000256" key="8">
    <source>
        <dbReference type="ARBA" id="ARBA00048744"/>
    </source>
</evidence>
<evidence type="ECO:0000256" key="1">
    <source>
        <dbReference type="ARBA" id="ARBA00012494"/>
    </source>
</evidence>
<comment type="cofactor">
    <cofactor evidence="9">
        <name>Mg(2+)</name>
        <dbReference type="ChEBI" id="CHEBI:18420"/>
    </cofactor>
    <text evidence="9">Binds 2 Mg(2+) per subunit.</text>
</comment>
<name>A0A8S5L4U8_9VIRU</name>
<protein>
    <recommendedName>
        <fullName evidence="1">RNA-directed RNA polymerase</fullName>
        <ecNumber evidence="1">2.7.7.48</ecNumber>
    </recommendedName>
    <alternativeName>
        <fullName evidence="7">RNA replicase beta chain</fullName>
    </alternativeName>
</protein>
<gene>
    <name evidence="11" type="primary">SRR7976310_17_3</name>
</gene>
<dbReference type="Pfam" id="PF03431">
    <property type="entry name" value="RNA_replicase_B"/>
    <property type="match status" value="1"/>
</dbReference>
<dbReference type="GO" id="GO:0003968">
    <property type="term" value="F:RNA-directed RNA polymerase activity"/>
    <property type="evidence" value="ECO:0007669"/>
    <property type="project" value="UniProtKB-KW"/>
</dbReference>
<keyword evidence="12" id="KW-1185">Reference proteome</keyword>
<dbReference type="Proteomes" id="UP000683018">
    <property type="component" value="Segment"/>
</dbReference>